<proteinExistence type="predicted"/>
<protein>
    <submittedName>
        <fullName evidence="1">DUF3080 domain-containing protein</fullName>
    </submittedName>
</protein>
<gene>
    <name evidence="1" type="ORF">LDJ79_23145</name>
</gene>
<accession>A0ABS7YXH9</accession>
<dbReference type="Proteomes" id="UP001199044">
    <property type="component" value="Unassembled WGS sequence"/>
</dbReference>
<comment type="caution">
    <text evidence="1">The sequence shown here is derived from an EMBL/GenBank/DDBJ whole genome shotgun (WGS) entry which is preliminary data.</text>
</comment>
<reference evidence="2" key="1">
    <citation type="submission" date="2023-07" db="EMBL/GenBank/DDBJ databases">
        <title>Molecular identification of indigenous halophilic bacteria isolated from red sea cost, biodegradation of synthetic dyes and assessment of degraded metabolite toxicity.</title>
        <authorList>
            <person name="Chaieb K."/>
            <person name="Altayb H.N."/>
        </authorList>
    </citation>
    <scope>NUCLEOTIDE SEQUENCE [LARGE SCALE GENOMIC DNA]</scope>
    <source>
        <strain evidence="2">K20</strain>
    </source>
</reference>
<name>A0ABS7YXH9_9VIBR</name>
<evidence type="ECO:0000313" key="1">
    <source>
        <dbReference type="EMBL" id="MCA2019025.1"/>
    </source>
</evidence>
<dbReference type="RefSeq" id="WP_225252286.1">
    <property type="nucleotide sequence ID" value="NZ_JAIWIU010000239.1"/>
</dbReference>
<sequence length="327" mass="37571">MSLFGAMLLLLSTSGCEPNPTSIDASLETYLERISNVQQVDALSFPHIQAQQLADKRQLLIPIEPVSLGLIDSYQLRYCGLFELIAERNSILGKVQDNFRNFDYQASLYKGLAKCVVEPKIDQALRQRLASIREQKKTELTAHWNNLLFTSEAMHMQLTSHQWYWAKRDYGMIKQALTALNHWHEYVQNPDTVQTPDPITPYQQTLETMPLLGDLYFSMTNLTDWLTTLTNQLQRHDNLMLCGPNRDPTKVARLQNVFRKFYIGEIQPYLAQVDGSYMNIASVLSPFDQPNSPFPIKNVHQAFRQATLDHVAYWQGLFKRCGIKVGQ</sequence>
<evidence type="ECO:0000313" key="2">
    <source>
        <dbReference type="Proteomes" id="UP001199044"/>
    </source>
</evidence>
<dbReference type="Pfam" id="PF11279">
    <property type="entry name" value="DUF3080"/>
    <property type="match status" value="1"/>
</dbReference>
<dbReference type="EMBL" id="JAIWIU010000239">
    <property type="protein sequence ID" value="MCA2019025.1"/>
    <property type="molecule type" value="Genomic_DNA"/>
</dbReference>
<keyword evidence="2" id="KW-1185">Reference proteome</keyword>
<dbReference type="InterPro" id="IPR021431">
    <property type="entry name" value="DUF3080"/>
</dbReference>
<organism evidence="1 2">
    <name type="scientific">Vibrio tritonius</name>
    <dbReference type="NCBI Taxonomy" id="1435069"/>
    <lineage>
        <taxon>Bacteria</taxon>
        <taxon>Pseudomonadati</taxon>
        <taxon>Pseudomonadota</taxon>
        <taxon>Gammaproteobacteria</taxon>
        <taxon>Vibrionales</taxon>
        <taxon>Vibrionaceae</taxon>
        <taxon>Vibrio</taxon>
    </lineage>
</organism>